<dbReference type="STRING" id="479434.Sthe_1417"/>
<keyword evidence="1" id="KW-0812">Transmembrane</keyword>
<dbReference type="AlphaFoldDB" id="D1C3N5"/>
<proteinExistence type="predicted"/>
<dbReference type="EMBL" id="CP001823">
    <property type="protein sequence ID" value="ACZ38852.1"/>
    <property type="molecule type" value="Genomic_DNA"/>
</dbReference>
<feature type="transmembrane region" description="Helical" evidence="1">
    <location>
        <begin position="55"/>
        <end position="75"/>
    </location>
</feature>
<protein>
    <submittedName>
        <fullName evidence="2">Copper resistance D</fullName>
    </submittedName>
</protein>
<feature type="transmembrane region" description="Helical" evidence="1">
    <location>
        <begin position="12"/>
        <end position="34"/>
    </location>
</feature>
<reference evidence="2 3" key="2">
    <citation type="journal article" date="2010" name="Stand. Genomic Sci.">
        <title>Complete genome sequence of Desulfohalobium retbaense type strain (HR(100)).</title>
        <authorList>
            <person name="Spring S."/>
            <person name="Nolan M."/>
            <person name="Lapidus A."/>
            <person name="Glavina Del Rio T."/>
            <person name="Copeland A."/>
            <person name="Tice H."/>
            <person name="Cheng J.F."/>
            <person name="Lucas S."/>
            <person name="Land M."/>
            <person name="Chen F."/>
            <person name="Bruce D."/>
            <person name="Goodwin L."/>
            <person name="Pitluck S."/>
            <person name="Ivanova N."/>
            <person name="Mavromatis K."/>
            <person name="Mikhailova N."/>
            <person name="Pati A."/>
            <person name="Chen A."/>
            <person name="Palaniappan K."/>
            <person name="Hauser L."/>
            <person name="Chang Y.J."/>
            <person name="Jeffries C.D."/>
            <person name="Munk C."/>
            <person name="Kiss H."/>
            <person name="Chain P."/>
            <person name="Han C."/>
            <person name="Brettin T."/>
            <person name="Detter J.C."/>
            <person name="Schuler E."/>
            <person name="Goker M."/>
            <person name="Rohde M."/>
            <person name="Bristow J."/>
            <person name="Eisen J.A."/>
            <person name="Markowitz V."/>
            <person name="Hugenholtz P."/>
            <person name="Kyrpides N.C."/>
            <person name="Klenk H.P."/>
        </authorList>
    </citation>
    <scope>NUCLEOTIDE SEQUENCE [LARGE SCALE GENOMIC DNA]</scope>
    <source>
        <strain evidence="3">ATCC 49802 / DSM 20745 / S 6022</strain>
    </source>
</reference>
<dbReference type="KEGG" id="sti:Sthe_1417"/>
<keyword evidence="3" id="KW-1185">Reference proteome</keyword>
<gene>
    <name evidence="2" type="ordered locus">Sthe_1417</name>
</gene>
<dbReference type="HOGENOM" id="CLU_1659912_0_0_0"/>
<dbReference type="OrthoDB" id="9867662at2"/>
<evidence type="ECO:0000256" key="1">
    <source>
        <dbReference type="SAM" id="Phobius"/>
    </source>
</evidence>
<dbReference type="InParanoid" id="D1C3N5"/>
<organism evidence="2 3">
    <name type="scientific">Sphaerobacter thermophilus (strain ATCC 49802 / DSM 20745 / KCCM 41009 / NCIMB 13125 / S 6022)</name>
    <dbReference type="NCBI Taxonomy" id="479434"/>
    <lineage>
        <taxon>Bacteria</taxon>
        <taxon>Pseudomonadati</taxon>
        <taxon>Thermomicrobiota</taxon>
        <taxon>Thermomicrobia</taxon>
        <taxon>Sphaerobacterales</taxon>
        <taxon>Sphaerobacterineae</taxon>
        <taxon>Sphaerobacteraceae</taxon>
        <taxon>Sphaerobacter</taxon>
    </lineage>
</organism>
<sequence length="160" mass="17386">MDIPSITRLLLRLTHALAAAAWLGGGVYYVLALRPQMRQADEEARALARAAQREFGRWSSMAAFLMVGSGVVMMWDGLADGRGTIAYVVLLAVKVAAAAVAFWLAGSFVRSRRTVPLPGRKVPRQPSRFDRAWLILMLGSVAFLLGVILSSVYPTGIGQR</sequence>
<feature type="transmembrane region" description="Helical" evidence="1">
    <location>
        <begin position="132"/>
        <end position="153"/>
    </location>
</feature>
<reference evidence="3" key="1">
    <citation type="submission" date="2009-11" db="EMBL/GenBank/DDBJ databases">
        <title>The complete chromosome 1 of Sphaerobacter thermophilus DSM 20745.</title>
        <authorList>
            <person name="Lucas S."/>
            <person name="Copeland A."/>
            <person name="Lapidus A."/>
            <person name="Glavina del Rio T."/>
            <person name="Dalin E."/>
            <person name="Tice H."/>
            <person name="Bruce D."/>
            <person name="Goodwin L."/>
            <person name="Pitluck S."/>
            <person name="Kyrpides N."/>
            <person name="Mavromatis K."/>
            <person name="Ivanova N."/>
            <person name="Mikhailova N."/>
            <person name="LaButti K.M."/>
            <person name="Clum A."/>
            <person name="Sun H.I."/>
            <person name="Brettin T."/>
            <person name="Detter J.C."/>
            <person name="Han C."/>
            <person name="Larimer F."/>
            <person name="Land M."/>
            <person name="Hauser L."/>
            <person name="Markowitz V."/>
            <person name="Cheng J.F."/>
            <person name="Hugenholtz P."/>
            <person name="Woyke T."/>
            <person name="Wu D."/>
            <person name="Steenblock K."/>
            <person name="Schneider S."/>
            <person name="Pukall R."/>
            <person name="Goeker M."/>
            <person name="Klenk H.P."/>
            <person name="Eisen J.A."/>
        </authorList>
    </citation>
    <scope>NUCLEOTIDE SEQUENCE [LARGE SCALE GENOMIC DNA]</scope>
    <source>
        <strain evidence="3">ATCC 49802 / DSM 20745 / S 6022</strain>
    </source>
</reference>
<keyword evidence="1" id="KW-1133">Transmembrane helix</keyword>
<keyword evidence="1" id="KW-0472">Membrane</keyword>
<evidence type="ECO:0000313" key="2">
    <source>
        <dbReference type="EMBL" id="ACZ38852.1"/>
    </source>
</evidence>
<accession>D1C3N5</accession>
<evidence type="ECO:0000313" key="3">
    <source>
        <dbReference type="Proteomes" id="UP000002027"/>
    </source>
</evidence>
<name>D1C3N5_SPHTD</name>
<dbReference type="eggNOG" id="ENOG5033IRB">
    <property type="taxonomic scope" value="Bacteria"/>
</dbReference>
<dbReference type="RefSeq" id="WP_012871899.1">
    <property type="nucleotide sequence ID" value="NC_013523.1"/>
</dbReference>
<dbReference type="Proteomes" id="UP000002027">
    <property type="component" value="Chromosome 1"/>
</dbReference>
<feature type="transmembrane region" description="Helical" evidence="1">
    <location>
        <begin position="87"/>
        <end position="111"/>
    </location>
</feature>